<reference evidence="1" key="1">
    <citation type="submission" date="2022-03" db="EMBL/GenBank/DDBJ databases">
        <authorList>
            <person name="Sayadi A."/>
        </authorList>
    </citation>
    <scope>NUCLEOTIDE SEQUENCE</scope>
</reference>
<organism evidence="1 2">
    <name type="scientific">Acanthoscelides obtectus</name>
    <name type="common">Bean weevil</name>
    <name type="synonym">Bruchus obtectus</name>
    <dbReference type="NCBI Taxonomy" id="200917"/>
    <lineage>
        <taxon>Eukaryota</taxon>
        <taxon>Metazoa</taxon>
        <taxon>Ecdysozoa</taxon>
        <taxon>Arthropoda</taxon>
        <taxon>Hexapoda</taxon>
        <taxon>Insecta</taxon>
        <taxon>Pterygota</taxon>
        <taxon>Neoptera</taxon>
        <taxon>Endopterygota</taxon>
        <taxon>Coleoptera</taxon>
        <taxon>Polyphaga</taxon>
        <taxon>Cucujiformia</taxon>
        <taxon>Chrysomeloidea</taxon>
        <taxon>Chrysomelidae</taxon>
        <taxon>Bruchinae</taxon>
        <taxon>Bruchini</taxon>
        <taxon>Acanthoscelides</taxon>
    </lineage>
</organism>
<protein>
    <submittedName>
        <fullName evidence="1">Uncharacterized protein</fullName>
    </submittedName>
</protein>
<sequence length="42" mass="4551">MTFTMIACTSSVPSSGSLFECFFVEYVLPPNGSSDKQNSEVI</sequence>
<dbReference type="EMBL" id="CAKOFQ010007068">
    <property type="protein sequence ID" value="CAH1989662.1"/>
    <property type="molecule type" value="Genomic_DNA"/>
</dbReference>
<dbReference type="Proteomes" id="UP001152888">
    <property type="component" value="Unassembled WGS sequence"/>
</dbReference>
<dbReference type="AlphaFoldDB" id="A0A9P0LAL4"/>
<comment type="caution">
    <text evidence="1">The sequence shown here is derived from an EMBL/GenBank/DDBJ whole genome shotgun (WGS) entry which is preliminary data.</text>
</comment>
<evidence type="ECO:0000313" key="1">
    <source>
        <dbReference type="EMBL" id="CAH1989662.1"/>
    </source>
</evidence>
<gene>
    <name evidence="1" type="ORF">ACAOBT_LOCUS19164</name>
</gene>
<keyword evidence="2" id="KW-1185">Reference proteome</keyword>
<proteinExistence type="predicted"/>
<evidence type="ECO:0000313" key="2">
    <source>
        <dbReference type="Proteomes" id="UP001152888"/>
    </source>
</evidence>
<accession>A0A9P0LAL4</accession>
<name>A0A9P0LAL4_ACAOB</name>